<dbReference type="PANTHER" id="PTHR45663">
    <property type="entry name" value="GEO12009P1"/>
    <property type="match status" value="1"/>
</dbReference>
<comment type="similarity">
    <text evidence="1">Belongs to the thioredoxin family.</text>
</comment>
<feature type="domain" description="Thioredoxin" evidence="8">
    <location>
        <begin position="39"/>
        <end position="136"/>
    </location>
</feature>
<dbReference type="EMBL" id="NKHD01000023">
    <property type="protein sequence ID" value="OXT07230.1"/>
    <property type="molecule type" value="Genomic_DNA"/>
</dbReference>
<keyword evidence="7" id="KW-0472">Membrane</keyword>
<evidence type="ECO:0000256" key="6">
    <source>
        <dbReference type="ARBA" id="ARBA00023284"/>
    </source>
</evidence>
<keyword evidence="6" id="KW-0676">Redox-active center</keyword>
<accession>A0A231VGB8</accession>
<dbReference type="PROSITE" id="PS00194">
    <property type="entry name" value="THIOREDOXIN_1"/>
    <property type="match status" value="1"/>
</dbReference>
<sequence length="141" mass="16207">MGNIMNKILAIIFGISIITCILYFSLTKLINSDVALYKVISTETVQEMIDKNETFILYLYQKNCASCRQVKPIINDYIRNTHNKIFAIDINADENKNYIIQDLNIQGTPTVIFYNSGKETGRFISVFSEKEFEKKAKENGM</sequence>
<name>A0A231VGB8_THETR</name>
<dbReference type="SUPFAM" id="SSF52833">
    <property type="entry name" value="Thioredoxin-like"/>
    <property type="match status" value="1"/>
</dbReference>
<keyword evidence="5" id="KW-1015">Disulfide bond</keyword>
<evidence type="ECO:0000256" key="1">
    <source>
        <dbReference type="ARBA" id="ARBA00008987"/>
    </source>
</evidence>
<dbReference type="Pfam" id="PF00085">
    <property type="entry name" value="Thioredoxin"/>
    <property type="match status" value="1"/>
</dbReference>
<dbReference type="Proteomes" id="UP000215301">
    <property type="component" value="Unassembled WGS sequence"/>
</dbReference>
<evidence type="ECO:0000313" key="10">
    <source>
        <dbReference type="Proteomes" id="UP000215301"/>
    </source>
</evidence>
<evidence type="ECO:0000256" key="4">
    <source>
        <dbReference type="ARBA" id="ARBA00022982"/>
    </source>
</evidence>
<dbReference type="AlphaFoldDB" id="A0A231VGB8"/>
<gene>
    <name evidence="9" type="ORF">CE561_08505</name>
</gene>
<dbReference type="CDD" id="cd02947">
    <property type="entry name" value="TRX_family"/>
    <property type="match status" value="1"/>
</dbReference>
<keyword evidence="3" id="KW-0813">Transport</keyword>
<dbReference type="InterPro" id="IPR036249">
    <property type="entry name" value="Thioredoxin-like_sf"/>
</dbReference>
<evidence type="ECO:0000256" key="2">
    <source>
        <dbReference type="ARBA" id="ARBA00020570"/>
    </source>
</evidence>
<proteinExistence type="inferred from homology"/>
<reference evidence="9 10" key="1">
    <citation type="submission" date="2017-06" db="EMBL/GenBank/DDBJ databases">
        <title>Isolation and characterization of a thermophilic and butanogenic Thermoanaerobacterium thermosaccharolyticum M5 capable of efficient degradation of hemicellulose.</title>
        <authorList>
            <person name="Xin F."/>
            <person name="Jiang Y."/>
        </authorList>
    </citation>
    <scope>NUCLEOTIDE SEQUENCE [LARGE SCALE GENOMIC DNA]</scope>
    <source>
        <strain evidence="9 10">M5</strain>
    </source>
</reference>
<dbReference type="PANTHER" id="PTHR45663:SF11">
    <property type="entry name" value="GEO12009P1"/>
    <property type="match status" value="1"/>
</dbReference>
<evidence type="ECO:0000259" key="8">
    <source>
        <dbReference type="Pfam" id="PF00085"/>
    </source>
</evidence>
<dbReference type="Gene3D" id="3.40.30.10">
    <property type="entry name" value="Glutaredoxin"/>
    <property type="match status" value="1"/>
</dbReference>
<keyword evidence="4" id="KW-0249">Electron transport</keyword>
<evidence type="ECO:0000256" key="3">
    <source>
        <dbReference type="ARBA" id="ARBA00022448"/>
    </source>
</evidence>
<organism evidence="9 10">
    <name type="scientific">Thermoanaerobacterium thermosaccharolyticum</name>
    <name type="common">Clostridium thermosaccharolyticum</name>
    <dbReference type="NCBI Taxonomy" id="1517"/>
    <lineage>
        <taxon>Bacteria</taxon>
        <taxon>Bacillati</taxon>
        <taxon>Bacillota</taxon>
        <taxon>Clostridia</taxon>
        <taxon>Thermoanaerobacterales</taxon>
        <taxon>Thermoanaerobacteraceae</taxon>
        <taxon>Thermoanaerobacterium</taxon>
    </lineage>
</organism>
<dbReference type="InterPro" id="IPR017937">
    <property type="entry name" value="Thioredoxin_CS"/>
</dbReference>
<dbReference type="InterPro" id="IPR013766">
    <property type="entry name" value="Thioredoxin_domain"/>
</dbReference>
<dbReference type="GO" id="GO:0015035">
    <property type="term" value="F:protein-disulfide reductase activity"/>
    <property type="evidence" value="ECO:0007669"/>
    <property type="project" value="TreeGrafter"/>
</dbReference>
<evidence type="ECO:0000313" key="9">
    <source>
        <dbReference type="EMBL" id="OXT07230.1"/>
    </source>
</evidence>
<keyword evidence="7" id="KW-1133">Transmembrane helix</keyword>
<dbReference type="GO" id="GO:0005737">
    <property type="term" value="C:cytoplasm"/>
    <property type="evidence" value="ECO:0007669"/>
    <property type="project" value="TreeGrafter"/>
</dbReference>
<feature type="transmembrane region" description="Helical" evidence="7">
    <location>
        <begin position="7"/>
        <end position="26"/>
    </location>
</feature>
<evidence type="ECO:0000256" key="7">
    <source>
        <dbReference type="SAM" id="Phobius"/>
    </source>
</evidence>
<comment type="caution">
    <text evidence="9">The sequence shown here is derived from an EMBL/GenBank/DDBJ whole genome shotgun (WGS) entry which is preliminary data.</text>
</comment>
<protein>
    <recommendedName>
        <fullName evidence="2">Thioredoxin</fullName>
    </recommendedName>
</protein>
<keyword evidence="7" id="KW-0812">Transmembrane</keyword>
<evidence type="ECO:0000256" key="5">
    <source>
        <dbReference type="ARBA" id="ARBA00023157"/>
    </source>
</evidence>